<accession>A0A0J6W757</accession>
<sequence length="72" mass="7781">MGGFLSWWDGVELWLSGLPFVAQSVVVIPVVLALAYAVAVVLDAVLDRGIQLQQRLRRSPDEAAGDTEGSDR</sequence>
<comment type="caution">
    <text evidence="2">The sequence shown here is derived from an EMBL/GenBank/DDBJ whole genome shotgun (WGS) entry which is preliminary data.</text>
</comment>
<dbReference type="AlphaFoldDB" id="A0A0J6W757"/>
<feature type="transmembrane region" description="Helical" evidence="1">
    <location>
        <begin position="20"/>
        <end position="46"/>
    </location>
</feature>
<organism evidence="2 3">
    <name type="scientific">Mycolicibacterium chubuense</name>
    <name type="common">Mycobacterium chubuense</name>
    <dbReference type="NCBI Taxonomy" id="1800"/>
    <lineage>
        <taxon>Bacteria</taxon>
        <taxon>Bacillati</taxon>
        <taxon>Actinomycetota</taxon>
        <taxon>Actinomycetes</taxon>
        <taxon>Mycobacteriales</taxon>
        <taxon>Mycobacteriaceae</taxon>
        <taxon>Mycolicibacterium</taxon>
    </lineage>
</organism>
<dbReference type="PATRIC" id="fig|1800.3.peg.3343"/>
<keyword evidence="1" id="KW-0472">Membrane</keyword>
<dbReference type="Proteomes" id="UP000036176">
    <property type="component" value="Unassembled WGS sequence"/>
</dbReference>
<keyword evidence="1" id="KW-0812">Transmembrane</keyword>
<keyword evidence="3" id="KW-1185">Reference proteome</keyword>
<evidence type="ECO:0000313" key="2">
    <source>
        <dbReference type="EMBL" id="KMO77668.1"/>
    </source>
</evidence>
<gene>
    <name evidence="2" type="ORF">MCHUDSM44219_03329</name>
</gene>
<name>A0A0J6W757_MYCCU</name>
<evidence type="ECO:0000256" key="1">
    <source>
        <dbReference type="SAM" id="Phobius"/>
    </source>
</evidence>
<evidence type="ECO:0000313" key="3">
    <source>
        <dbReference type="Proteomes" id="UP000036176"/>
    </source>
</evidence>
<proteinExistence type="predicted"/>
<dbReference type="EMBL" id="JYNX01000038">
    <property type="protein sequence ID" value="KMO77668.1"/>
    <property type="molecule type" value="Genomic_DNA"/>
</dbReference>
<keyword evidence="1" id="KW-1133">Transmembrane helix</keyword>
<reference evidence="2 3" key="1">
    <citation type="journal article" date="2015" name="Genome Biol. Evol.">
        <title>Characterization of Three Mycobacterium spp. with Potential Use in Bioremediation by Genome Sequencing and Comparative Genomics.</title>
        <authorList>
            <person name="Das S."/>
            <person name="Pettersson B.M."/>
            <person name="Behra P.R."/>
            <person name="Ramesh M."/>
            <person name="Dasgupta S."/>
            <person name="Bhattacharya A."/>
            <person name="Kirsebom L.A."/>
        </authorList>
    </citation>
    <scope>NUCLEOTIDE SEQUENCE [LARGE SCALE GENOMIC DNA]</scope>
    <source>
        <strain evidence="2 3">DSM 44219</strain>
    </source>
</reference>
<protein>
    <submittedName>
        <fullName evidence="2">Uncharacterized protein</fullName>
    </submittedName>
</protein>